<protein>
    <submittedName>
        <fullName evidence="4">ABC transporter substrate-binding protein</fullName>
    </submittedName>
</protein>
<gene>
    <name evidence="4" type="ORF">GCM10011611_65950</name>
</gene>
<reference evidence="4" key="1">
    <citation type="journal article" date="2014" name="Int. J. Syst. Evol. Microbiol.">
        <title>Complete genome sequence of Corynebacterium casei LMG S-19264T (=DSM 44701T), isolated from a smear-ripened cheese.</title>
        <authorList>
            <consortium name="US DOE Joint Genome Institute (JGI-PGF)"/>
            <person name="Walter F."/>
            <person name="Albersmeier A."/>
            <person name="Kalinowski J."/>
            <person name="Ruckert C."/>
        </authorList>
    </citation>
    <scope>NUCLEOTIDE SEQUENCE</scope>
    <source>
        <strain evidence="4">CGMCC 1.15725</strain>
    </source>
</reference>
<feature type="domain" description="Solute-binding protein family 3/N-terminal" evidence="3">
    <location>
        <begin position="36"/>
        <end position="256"/>
    </location>
</feature>
<dbReference type="SUPFAM" id="SSF53850">
    <property type="entry name" value="Periplasmic binding protein-like II"/>
    <property type="match status" value="1"/>
</dbReference>
<keyword evidence="1 2" id="KW-0732">Signal</keyword>
<evidence type="ECO:0000313" key="5">
    <source>
        <dbReference type="Proteomes" id="UP000646365"/>
    </source>
</evidence>
<keyword evidence="5" id="KW-1185">Reference proteome</keyword>
<dbReference type="PANTHER" id="PTHR35936">
    <property type="entry name" value="MEMBRANE-BOUND LYTIC MUREIN TRANSGLYCOSYLASE F"/>
    <property type="match status" value="1"/>
</dbReference>
<feature type="chain" id="PRO_5035169605" evidence="2">
    <location>
        <begin position="24"/>
        <end position="262"/>
    </location>
</feature>
<dbReference type="EMBL" id="BMJQ01000033">
    <property type="protein sequence ID" value="GGF50331.1"/>
    <property type="molecule type" value="Genomic_DNA"/>
</dbReference>
<dbReference type="Gene3D" id="3.40.190.10">
    <property type="entry name" value="Periplasmic binding protein-like II"/>
    <property type="match status" value="2"/>
</dbReference>
<reference evidence="4" key="2">
    <citation type="submission" date="2020-09" db="EMBL/GenBank/DDBJ databases">
        <authorList>
            <person name="Sun Q."/>
            <person name="Zhou Y."/>
        </authorList>
    </citation>
    <scope>NUCLEOTIDE SEQUENCE</scope>
    <source>
        <strain evidence="4">CGMCC 1.15725</strain>
    </source>
</reference>
<evidence type="ECO:0000313" key="4">
    <source>
        <dbReference type="EMBL" id="GGF50331.1"/>
    </source>
</evidence>
<dbReference type="SMART" id="SM00062">
    <property type="entry name" value="PBPb"/>
    <property type="match status" value="1"/>
</dbReference>
<organism evidence="4 5">
    <name type="scientific">Aliidongia dinghuensis</name>
    <dbReference type="NCBI Taxonomy" id="1867774"/>
    <lineage>
        <taxon>Bacteria</taxon>
        <taxon>Pseudomonadati</taxon>
        <taxon>Pseudomonadota</taxon>
        <taxon>Alphaproteobacteria</taxon>
        <taxon>Rhodospirillales</taxon>
        <taxon>Dongiaceae</taxon>
        <taxon>Aliidongia</taxon>
    </lineage>
</organism>
<dbReference type="Proteomes" id="UP000646365">
    <property type="component" value="Unassembled WGS sequence"/>
</dbReference>
<name>A0A8J2Z180_9PROT</name>
<dbReference type="RefSeq" id="WP_189052462.1">
    <property type="nucleotide sequence ID" value="NZ_BMJQ01000033.1"/>
</dbReference>
<dbReference type="AlphaFoldDB" id="A0A8J2Z180"/>
<evidence type="ECO:0000256" key="2">
    <source>
        <dbReference type="SAM" id="SignalP"/>
    </source>
</evidence>
<accession>A0A8J2Z180</accession>
<comment type="caution">
    <text evidence="4">The sequence shown here is derived from an EMBL/GenBank/DDBJ whole genome shotgun (WGS) entry which is preliminary data.</text>
</comment>
<proteinExistence type="predicted"/>
<evidence type="ECO:0000256" key="1">
    <source>
        <dbReference type="ARBA" id="ARBA00022729"/>
    </source>
</evidence>
<dbReference type="Pfam" id="PF00497">
    <property type="entry name" value="SBP_bac_3"/>
    <property type="match status" value="1"/>
</dbReference>
<sequence length="262" mass="27890">MTGVRNILATALAVVLLALPALARADKLQDVQKAGTLRVGVLLDAAPWGFKDAKGEAAGLDVDLAKQMATDLGVKLDLVPLTGASRIPSLLADKVDVLIAAAGATPERALQAMFSQPYAAVNLGVYGPKSIEAAKDVTALKGHSIGVAKGSTLDVWLTDNAPDANIVRFEDTPSAIAAYLAGQVEMFAENSAIALKVSEDNPSKEVQLKFLIRQSPAHALVRQGEQNFLNWINTFLFCHRLDGKLAALQVKWFKEAQTLPQI</sequence>
<feature type="signal peptide" evidence="2">
    <location>
        <begin position="1"/>
        <end position="23"/>
    </location>
</feature>
<dbReference type="PANTHER" id="PTHR35936:SF17">
    <property type="entry name" value="ARGININE-BINDING EXTRACELLULAR PROTEIN ARTP"/>
    <property type="match status" value="1"/>
</dbReference>
<dbReference type="CDD" id="cd01072">
    <property type="entry name" value="PBP2_SMa0082_like"/>
    <property type="match status" value="1"/>
</dbReference>
<dbReference type="InterPro" id="IPR001638">
    <property type="entry name" value="Solute-binding_3/MltF_N"/>
</dbReference>
<evidence type="ECO:0000259" key="3">
    <source>
        <dbReference type="SMART" id="SM00062"/>
    </source>
</evidence>